<name>A0A9X0D0R5_9CNID</name>
<dbReference type="Proteomes" id="UP001163046">
    <property type="component" value="Unassembled WGS sequence"/>
</dbReference>
<reference evidence="2" key="1">
    <citation type="submission" date="2023-01" db="EMBL/GenBank/DDBJ databases">
        <title>Genome assembly of the deep-sea coral Lophelia pertusa.</title>
        <authorList>
            <person name="Herrera S."/>
            <person name="Cordes E."/>
        </authorList>
    </citation>
    <scope>NUCLEOTIDE SEQUENCE</scope>
    <source>
        <strain evidence="2">USNM1676648</strain>
        <tissue evidence="2">Polyp</tissue>
    </source>
</reference>
<dbReference type="EMBL" id="MU826353">
    <property type="protein sequence ID" value="KAJ7380579.1"/>
    <property type="molecule type" value="Genomic_DNA"/>
</dbReference>
<keyword evidence="1" id="KW-0175">Coiled coil</keyword>
<gene>
    <name evidence="2" type="ORF">OS493_009046</name>
</gene>
<comment type="caution">
    <text evidence="2">The sequence shown here is derived from an EMBL/GenBank/DDBJ whole genome shotgun (WGS) entry which is preliminary data.</text>
</comment>
<feature type="coiled-coil region" evidence="1">
    <location>
        <begin position="75"/>
        <end position="102"/>
    </location>
</feature>
<proteinExistence type="predicted"/>
<dbReference type="AlphaFoldDB" id="A0A9X0D0R5"/>
<evidence type="ECO:0000313" key="2">
    <source>
        <dbReference type="EMBL" id="KAJ7380579.1"/>
    </source>
</evidence>
<organism evidence="2 3">
    <name type="scientific">Desmophyllum pertusum</name>
    <dbReference type="NCBI Taxonomy" id="174260"/>
    <lineage>
        <taxon>Eukaryota</taxon>
        <taxon>Metazoa</taxon>
        <taxon>Cnidaria</taxon>
        <taxon>Anthozoa</taxon>
        <taxon>Hexacorallia</taxon>
        <taxon>Scleractinia</taxon>
        <taxon>Caryophylliina</taxon>
        <taxon>Caryophylliidae</taxon>
        <taxon>Desmophyllum</taxon>
    </lineage>
</organism>
<keyword evidence="3" id="KW-1185">Reference proteome</keyword>
<accession>A0A9X0D0R5</accession>
<evidence type="ECO:0000313" key="3">
    <source>
        <dbReference type="Proteomes" id="UP001163046"/>
    </source>
</evidence>
<sequence length="115" mass="13493">MDIDIGTEIYVLEWNQKVKRSRGISEMLSQELILISETFNNIVEKKLDLYQLDKANTDEYLYEAGKLEEIDSSAIRNHKNDREELANNIKTLEDTIKRTLDSRNKMMASEEPKIR</sequence>
<evidence type="ECO:0000256" key="1">
    <source>
        <dbReference type="SAM" id="Coils"/>
    </source>
</evidence>
<protein>
    <submittedName>
        <fullName evidence="2">Uncharacterized protein</fullName>
    </submittedName>
</protein>